<reference evidence="1 2" key="2">
    <citation type="submission" date="2024-03" db="EMBL/GenBank/DDBJ databases">
        <title>The Genome Sequence of Enterococcus sp. DIV0205d.</title>
        <authorList>
            <consortium name="The Broad Institute Genomics Platform"/>
            <consortium name="The Broad Institute Microbial Omics Core"/>
            <consortium name="The Broad Institute Genomic Center for Infectious Diseases"/>
            <person name="Earl A."/>
            <person name="Manson A."/>
            <person name="Gilmore M."/>
            <person name="Schwartman J."/>
            <person name="Shea T."/>
            <person name="Abouelleil A."/>
            <person name="Cao P."/>
            <person name="Chapman S."/>
            <person name="Cusick C."/>
            <person name="Young S."/>
            <person name="Neafsey D."/>
            <person name="Nusbaum C."/>
            <person name="Birren B."/>
        </authorList>
    </citation>
    <scope>NUCLEOTIDE SEQUENCE [LARGE SCALE GENOMIC DNA]</scope>
    <source>
        <strain evidence="1 2">7F3_DIV0205</strain>
    </source>
</reference>
<organism evidence="1 2">
    <name type="scientific">Candidatus Enterococcus palustris</name>
    <dbReference type="NCBI Taxonomy" id="1834189"/>
    <lineage>
        <taxon>Bacteria</taxon>
        <taxon>Bacillati</taxon>
        <taxon>Bacillota</taxon>
        <taxon>Bacilli</taxon>
        <taxon>Lactobacillales</taxon>
        <taxon>Enterococcaceae</taxon>
        <taxon>Enterococcus</taxon>
    </lineage>
</organism>
<evidence type="ECO:0000313" key="2">
    <source>
        <dbReference type="Proteomes" id="UP000194948"/>
    </source>
</evidence>
<name>A0AAQ3W9K4_9ENTE</name>
<dbReference type="RefSeq" id="WP_086314767.1">
    <property type="nucleotide sequence ID" value="NZ_CP147244.1"/>
</dbReference>
<sequence>MTINSYMSIAGGISASFSQSASTLNSISASTVSSGTNVLGNAKAKQAMNKYEQGLKLLSSSVVSAGNNIHSVAKEFEKVDQNIAQLTNLNNLGGFR</sequence>
<proteinExistence type="predicted"/>
<dbReference type="AlphaFoldDB" id="A0AAQ3W9K4"/>
<dbReference type="InterPro" id="IPR021477">
    <property type="entry name" value="TVIIS_effector_SACOL2603_fam"/>
</dbReference>
<reference evidence="2" key="1">
    <citation type="submission" date="2017-05" db="EMBL/GenBank/DDBJ databases">
        <title>The Genome Sequence of EEnterococcus faecalis 9F2_4866.</title>
        <authorList>
            <consortium name="The Broad Institute Genomics Platform"/>
            <consortium name="The Broad Institute Genomic Center for Infectious Diseases"/>
            <person name="Earl A."/>
            <person name="Manson A."/>
            <person name="Schwartman J."/>
            <person name="Gilmore M."/>
            <person name="Abouelleil A."/>
            <person name="Cao P."/>
            <person name="Chapman S."/>
            <person name="Cusick C."/>
            <person name="Shea T."/>
            <person name="Young S."/>
            <person name="Neafsey D."/>
            <person name="Nusbaum C."/>
            <person name="Birren B."/>
        </authorList>
    </citation>
    <scope>NUCLEOTIDE SEQUENCE [LARGE SCALE GENOMIC DNA]</scope>
    <source>
        <strain evidence="2">7F3_DIV0205</strain>
    </source>
</reference>
<gene>
    <name evidence="1" type="ORF">A5821_002382</name>
</gene>
<dbReference type="EMBL" id="CP147244">
    <property type="protein sequence ID" value="WYK01245.1"/>
    <property type="molecule type" value="Genomic_DNA"/>
</dbReference>
<dbReference type="Proteomes" id="UP000194948">
    <property type="component" value="Chromosome"/>
</dbReference>
<evidence type="ECO:0008006" key="3">
    <source>
        <dbReference type="Google" id="ProtNLM"/>
    </source>
</evidence>
<keyword evidence="2" id="KW-1185">Reference proteome</keyword>
<dbReference type="NCBIfam" id="TIGR04197">
    <property type="entry name" value="T7SS_SACOL2603"/>
    <property type="match status" value="1"/>
</dbReference>
<protein>
    <recommendedName>
        <fullName evidence="3">Type VII secretion effector</fullName>
    </recommendedName>
</protein>
<accession>A0AAQ3W9K4</accession>
<evidence type="ECO:0000313" key="1">
    <source>
        <dbReference type="EMBL" id="WYK01245.1"/>
    </source>
</evidence>